<evidence type="ECO:0000313" key="2">
    <source>
        <dbReference type="Proteomes" id="UP000199134"/>
    </source>
</evidence>
<proteinExistence type="predicted"/>
<evidence type="ECO:0000313" key="1">
    <source>
        <dbReference type="EMBL" id="SDN96755.1"/>
    </source>
</evidence>
<organism evidence="1 2">
    <name type="scientific">Prevotella communis</name>
    <dbReference type="NCBI Taxonomy" id="2913614"/>
    <lineage>
        <taxon>Bacteria</taxon>
        <taxon>Pseudomonadati</taxon>
        <taxon>Bacteroidota</taxon>
        <taxon>Bacteroidia</taxon>
        <taxon>Bacteroidales</taxon>
        <taxon>Prevotellaceae</taxon>
        <taxon>Prevotella</taxon>
    </lineage>
</organism>
<sequence length="98" mass="11044">MGEEKKDSSNVKIRPISEKIFGGYGGNIYFCHRKTITTIKAIVTMKGTIKEMIYCRARFGAMLRRREVQQSLDAGFGLAFLRPVASKRPEVGRCICVL</sequence>
<protein>
    <submittedName>
        <fullName evidence="1">Uncharacterized protein</fullName>
    </submittedName>
</protein>
<reference evidence="2" key="1">
    <citation type="submission" date="2016-10" db="EMBL/GenBank/DDBJ databases">
        <authorList>
            <person name="de Groot N.N."/>
        </authorList>
    </citation>
    <scope>NUCLEOTIDE SEQUENCE [LARGE SCALE GENOMIC DNA]</scope>
    <source>
        <strain evidence="2">BP1-145</strain>
    </source>
</reference>
<dbReference type="Proteomes" id="UP000199134">
    <property type="component" value="Unassembled WGS sequence"/>
</dbReference>
<dbReference type="AlphaFoldDB" id="A0A1H0FQ31"/>
<name>A0A1H0FQ31_9BACT</name>
<accession>A0A1H0FQ31</accession>
<gene>
    <name evidence="1" type="ORF">SAMN04487900_10634</name>
</gene>
<dbReference type="RefSeq" id="WP_091852779.1">
    <property type="nucleotide sequence ID" value="NZ_FNIW01000006.1"/>
</dbReference>
<comment type="caution">
    <text evidence="1">The sequence shown here is derived from an EMBL/GenBank/DDBJ whole genome shotgun (WGS) entry which is preliminary data.</text>
</comment>
<dbReference type="EMBL" id="FNIW01000006">
    <property type="protein sequence ID" value="SDN96755.1"/>
    <property type="molecule type" value="Genomic_DNA"/>
</dbReference>